<accession>A0A6A5YMC8</accession>
<dbReference type="EMBL" id="ML977354">
    <property type="protein sequence ID" value="KAF2107477.1"/>
    <property type="molecule type" value="Genomic_DNA"/>
</dbReference>
<evidence type="ECO:0000313" key="2">
    <source>
        <dbReference type="Proteomes" id="UP000799770"/>
    </source>
</evidence>
<sequence length="357" mass="40501">MDSAIITWNLANKETSYLDIDEEYIRKSLGRRKVATVFRDKRASSFVYMIDSIIIARGVSCTIRLSKEIKLKHDDGKDPERTNQIPDFVMGFRVKELGLSECNFIYKSPLKGEQAYLLIPFACWTPGLLQLGQIITDLRKPHSSITLPLLPLPNSSTTIKENSRIDLSSSYKLDSNLFAKYLSIIETQSDGCSSSSFARKWHIKELETTSMDLTHDYVKQSIIRPDTQEYIRRKMICNAVYMITGIEIARGASYTSDESSEKGNKEVHPCSLIPEFIWAIRVRIVKLNIQKGSVAVFDDDDDKLVTAKGAIYIELEREDMGIELVPKGFRSNITEDEVGGGEQCFLVDVGWVDRIEM</sequence>
<reference evidence="1" key="1">
    <citation type="journal article" date="2020" name="Stud. Mycol.">
        <title>101 Dothideomycetes genomes: a test case for predicting lifestyles and emergence of pathogens.</title>
        <authorList>
            <person name="Haridas S."/>
            <person name="Albert R."/>
            <person name="Binder M."/>
            <person name="Bloem J."/>
            <person name="Labutti K."/>
            <person name="Salamov A."/>
            <person name="Andreopoulos B."/>
            <person name="Baker S."/>
            <person name="Barry K."/>
            <person name="Bills G."/>
            <person name="Bluhm B."/>
            <person name="Cannon C."/>
            <person name="Castanera R."/>
            <person name="Culley D."/>
            <person name="Daum C."/>
            <person name="Ezra D."/>
            <person name="Gonzalez J."/>
            <person name="Henrissat B."/>
            <person name="Kuo A."/>
            <person name="Liang C."/>
            <person name="Lipzen A."/>
            <person name="Lutzoni F."/>
            <person name="Magnuson J."/>
            <person name="Mondo S."/>
            <person name="Nolan M."/>
            <person name="Ohm R."/>
            <person name="Pangilinan J."/>
            <person name="Park H.-J."/>
            <person name="Ramirez L."/>
            <person name="Alfaro M."/>
            <person name="Sun H."/>
            <person name="Tritt A."/>
            <person name="Yoshinaga Y."/>
            <person name="Zwiers L.-H."/>
            <person name="Turgeon B."/>
            <person name="Goodwin S."/>
            <person name="Spatafora J."/>
            <person name="Crous P."/>
            <person name="Grigoriev I."/>
        </authorList>
    </citation>
    <scope>NUCLEOTIDE SEQUENCE</scope>
    <source>
        <strain evidence="1">CBS 627.86</strain>
    </source>
</reference>
<organism evidence="1 2">
    <name type="scientific">Lophiotrema nucula</name>
    <dbReference type="NCBI Taxonomy" id="690887"/>
    <lineage>
        <taxon>Eukaryota</taxon>
        <taxon>Fungi</taxon>
        <taxon>Dikarya</taxon>
        <taxon>Ascomycota</taxon>
        <taxon>Pezizomycotina</taxon>
        <taxon>Dothideomycetes</taxon>
        <taxon>Pleosporomycetidae</taxon>
        <taxon>Pleosporales</taxon>
        <taxon>Lophiotremataceae</taxon>
        <taxon>Lophiotrema</taxon>
    </lineage>
</organism>
<dbReference type="Proteomes" id="UP000799770">
    <property type="component" value="Unassembled WGS sequence"/>
</dbReference>
<protein>
    <submittedName>
        <fullName evidence="1">Uncharacterized protein</fullName>
    </submittedName>
</protein>
<dbReference type="OrthoDB" id="4500473at2759"/>
<proteinExistence type="predicted"/>
<name>A0A6A5YMC8_9PLEO</name>
<keyword evidence="2" id="KW-1185">Reference proteome</keyword>
<gene>
    <name evidence="1" type="ORF">BDV96DRAFT_653818</name>
</gene>
<dbReference type="AlphaFoldDB" id="A0A6A5YMC8"/>
<evidence type="ECO:0000313" key="1">
    <source>
        <dbReference type="EMBL" id="KAF2107477.1"/>
    </source>
</evidence>